<dbReference type="PANTHER" id="PTHR32182">
    <property type="entry name" value="DNA REPLICATION AND REPAIR PROTEIN RECF"/>
    <property type="match status" value="1"/>
</dbReference>
<evidence type="ECO:0000256" key="1">
    <source>
        <dbReference type="ARBA" id="ARBA00004496"/>
    </source>
</evidence>
<keyword evidence="12" id="KW-1185">Reference proteome</keyword>
<protein>
    <recommendedName>
        <fullName evidence="3 9">DNA replication and repair protein RecF</fullName>
    </recommendedName>
</protein>
<dbReference type="NCBIfam" id="TIGR00611">
    <property type="entry name" value="recf"/>
    <property type="match status" value="1"/>
</dbReference>
<evidence type="ECO:0000256" key="5">
    <source>
        <dbReference type="ARBA" id="ARBA00022705"/>
    </source>
</evidence>
<comment type="function">
    <text evidence="9">The RecF protein is involved in DNA metabolism; it is required for DNA replication and normal SOS inducibility. RecF binds preferentially to single-stranded, linear DNA. It also seems to bind ATP.</text>
</comment>
<evidence type="ECO:0000256" key="6">
    <source>
        <dbReference type="ARBA" id="ARBA00022741"/>
    </source>
</evidence>
<keyword evidence="5 9" id="KW-0235">DNA replication</keyword>
<name>A0ABM9I4F0_9GAMM</name>
<dbReference type="PROSITE" id="PS00617">
    <property type="entry name" value="RECF_1"/>
    <property type="match status" value="1"/>
</dbReference>
<dbReference type="Proteomes" id="UP001162030">
    <property type="component" value="Chromosome"/>
</dbReference>
<keyword evidence="9" id="KW-0234">DNA repair</keyword>
<comment type="similarity">
    <text evidence="2 9">Belongs to the RecF family.</text>
</comment>
<evidence type="ECO:0000256" key="2">
    <source>
        <dbReference type="ARBA" id="ARBA00008016"/>
    </source>
</evidence>
<evidence type="ECO:0000259" key="10">
    <source>
        <dbReference type="Pfam" id="PF02463"/>
    </source>
</evidence>
<proteinExistence type="inferred from homology"/>
<dbReference type="InterPro" id="IPR018078">
    <property type="entry name" value="DNA-binding_RecF_CS"/>
</dbReference>
<keyword evidence="8 9" id="KW-0238">DNA-binding</keyword>
<keyword evidence="9" id="KW-0227">DNA damage</keyword>
<dbReference type="Pfam" id="PF02463">
    <property type="entry name" value="SMC_N"/>
    <property type="match status" value="1"/>
</dbReference>
<dbReference type="InterPro" id="IPR003395">
    <property type="entry name" value="RecF/RecN/SMC_N"/>
</dbReference>
<comment type="subcellular location">
    <subcellularLocation>
        <location evidence="1 9">Cytoplasm</location>
    </subcellularLocation>
</comment>
<dbReference type="SUPFAM" id="SSF52540">
    <property type="entry name" value="P-loop containing nucleoside triphosphate hydrolases"/>
    <property type="match status" value="1"/>
</dbReference>
<evidence type="ECO:0000256" key="3">
    <source>
        <dbReference type="ARBA" id="ARBA00020170"/>
    </source>
</evidence>
<sequence>MPRMSLVKIEARDVRNIEYAAIEPSPHLNFVVGPNASGKTSLLEAVYLLGRARSFRTSQISQVIRFGQSGLMVTGKVVNETGSAIPIGVRITRGEREIHLEGRKIQSSAELIGAFPVLVIQPSSSTLLEGAPKYRRQFLDWGVFHFEKSYLDCWRRYVRALSQRNTLLREKRLGDIELWNREVARYGTIISSARDRYAEKLKPFFLRSAAQFFEGFEFELHLQSGWSKNKTLEAALQEDVASDIRLGYTQSGPHKADFSISLEGRPARAYLSRGQMKLLVYSLLLAQALLMEESVGGSACVLIDDIASELDEHNKNRLLGLLREHPTQFFITATADRIIRDAVDHDAAVFHVEHGQVTQA</sequence>
<evidence type="ECO:0000256" key="4">
    <source>
        <dbReference type="ARBA" id="ARBA00022490"/>
    </source>
</evidence>
<organism evidence="11 12">
    <name type="scientific">Methylocaldum szegediense</name>
    <dbReference type="NCBI Taxonomy" id="73780"/>
    <lineage>
        <taxon>Bacteria</taxon>
        <taxon>Pseudomonadati</taxon>
        <taxon>Pseudomonadota</taxon>
        <taxon>Gammaproteobacteria</taxon>
        <taxon>Methylococcales</taxon>
        <taxon>Methylococcaceae</taxon>
        <taxon>Methylocaldum</taxon>
    </lineage>
</organism>
<dbReference type="InterPro" id="IPR027417">
    <property type="entry name" value="P-loop_NTPase"/>
</dbReference>
<keyword evidence="6 9" id="KW-0547">Nucleotide-binding</keyword>
<dbReference type="HAMAP" id="MF_00365">
    <property type="entry name" value="RecF"/>
    <property type="match status" value="1"/>
</dbReference>
<feature type="domain" description="RecF/RecN/SMC N-terminal" evidence="10">
    <location>
        <begin position="6"/>
        <end position="356"/>
    </location>
</feature>
<evidence type="ECO:0000313" key="12">
    <source>
        <dbReference type="Proteomes" id="UP001162030"/>
    </source>
</evidence>
<evidence type="ECO:0000256" key="7">
    <source>
        <dbReference type="ARBA" id="ARBA00022840"/>
    </source>
</evidence>
<reference evidence="11 12" key="1">
    <citation type="submission" date="2023-03" db="EMBL/GenBank/DDBJ databases">
        <authorList>
            <person name="Pearce D."/>
        </authorList>
    </citation>
    <scope>NUCLEOTIDE SEQUENCE [LARGE SCALE GENOMIC DNA]</scope>
    <source>
        <strain evidence="11">Msz</strain>
    </source>
</reference>
<feature type="binding site" evidence="9">
    <location>
        <begin position="33"/>
        <end position="40"/>
    </location>
    <ligand>
        <name>ATP</name>
        <dbReference type="ChEBI" id="CHEBI:30616"/>
    </ligand>
</feature>
<keyword evidence="7 9" id="KW-0067">ATP-binding</keyword>
<dbReference type="InterPro" id="IPR001238">
    <property type="entry name" value="DNA-binding_RecF"/>
</dbReference>
<dbReference type="Gene3D" id="1.20.1050.90">
    <property type="entry name" value="RecF/RecN/SMC, N-terminal domain"/>
    <property type="match status" value="1"/>
</dbReference>
<accession>A0ABM9I4F0</accession>
<keyword evidence="9" id="KW-0742">SOS response</keyword>
<dbReference type="EMBL" id="OX458333">
    <property type="protein sequence ID" value="CAI8884100.1"/>
    <property type="molecule type" value="Genomic_DNA"/>
</dbReference>
<keyword evidence="4 9" id="KW-0963">Cytoplasm</keyword>
<dbReference type="Gene3D" id="3.40.50.300">
    <property type="entry name" value="P-loop containing nucleotide triphosphate hydrolases"/>
    <property type="match status" value="1"/>
</dbReference>
<evidence type="ECO:0000256" key="9">
    <source>
        <dbReference type="HAMAP-Rule" id="MF_00365"/>
    </source>
</evidence>
<evidence type="ECO:0000313" key="11">
    <source>
        <dbReference type="EMBL" id="CAI8884100.1"/>
    </source>
</evidence>
<dbReference type="PANTHER" id="PTHR32182:SF0">
    <property type="entry name" value="DNA REPLICATION AND REPAIR PROTEIN RECF"/>
    <property type="match status" value="1"/>
</dbReference>
<dbReference type="InterPro" id="IPR042174">
    <property type="entry name" value="RecF_2"/>
</dbReference>
<gene>
    <name evidence="9 11" type="primary">recF</name>
    <name evidence="11" type="ORF">MSZNOR_3116</name>
</gene>
<evidence type="ECO:0000256" key="8">
    <source>
        <dbReference type="ARBA" id="ARBA00023125"/>
    </source>
</evidence>